<dbReference type="NCBIfam" id="NF045579">
    <property type="entry name" value="rhamnoside_JR"/>
    <property type="match status" value="1"/>
</dbReference>
<accession>A0ABP8JR61</accession>
<keyword evidence="1 3" id="KW-0732">Signal</keyword>
<dbReference type="RefSeq" id="WP_345262807.1">
    <property type="nucleotide sequence ID" value="NZ_BAABHB010000001.1"/>
</dbReference>
<organism evidence="6 7">
    <name type="scientific">Nibrella viscosa</name>
    <dbReference type="NCBI Taxonomy" id="1084524"/>
    <lineage>
        <taxon>Bacteria</taxon>
        <taxon>Pseudomonadati</taxon>
        <taxon>Bacteroidota</taxon>
        <taxon>Cytophagia</taxon>
        <taxon>Cytophagales</taxon>
        <taxon>Spirosomataceae</taxon>
        <taxon>Nibrella</taxon>
    </lineage>
</organism>
<evidence type="ECO:0000259" key="5">
    <source>
        <dbReference type="Pfam" id="PF22666"/>
    </source>
</evidence>
<dbReference type="Proteomes" id="UP001500936">
    <property type="component" value="Unassembled WGS sequence"/>
</dbReference>
<dbReference type="Pfam" id="PF00754">
    <property type="entry name" value="F5_F8_type_C"/>
    <property type="match status" value="1"/>
</dbReference>
<dbReference type="Pfam" id="PF17132">
    <property type="entry name" value="Glyco_hydro_106"/>
    <property type="match status" value="1"/>
</dbReference>
<evidence type="ECO:0000256" key="2">
    <source>
        <dbReference type="ARBA" id="ARBA00022801"/>
    </source>
</evidence>
<dbReference type="InterPro" id="IPR054593">
    <property type="entry name" value="Beta-mannosidase-like_N2"/>
</dbReference>
<dbReference type="Pfam" id="PF22666">
    <property type="entry name" value="Glyco_hydro_2_N2"/>
    <property type="match status" value="1"/>
</dbReference>
<evidence type="ECO:0000313" key="7">
    <source>
        <dbReference type="Proteomes" id="UP001500936"/>
    </source>
</evidence>
<dbReference type="EMBL" id="BAABHB010000001">
    <property type="protein sequence ID" value="GAA4394735.1"/>
    <property type="molecule type" value="Genomic_DNA"/>
</dbReference>
<feature type="chain" id="PRO_5046453763" description="Glycoside hydrolase" evidence="3">
    <location>
        <begin position="27"/>
        <end position="1111"/>
    </location>
</feature>
<evidence type="ECO:0008006" key="8">
    <source>
        <dbReference type="Google" id="ProtNLM"/>
    </source>
</evidence>
<sequence length="1111" mass="122940">MKNPRISSIITGLLIASFLVSRQGQAQPNPALKAGFQTPPNAAKPRVWWHWMNGNITKEGIQKDLEWMNRVGIGGFQNFDASLFTPLVVPKKLVFMTPEWKDAFKFTTDLAQKLQLEMAIAGSPGWSVTGSPWVQPQDGMKKYVWTETRVSGGQPNAARPFTGKLPQPPNTTGNFQHVPLSPTSMLGGPTGNLPTYYQDALVIAYRLPDREKSLSEFKPKVTSSGGSFTLAELTDGNLTNVSYLPPQAVGEDMWIQYEFDTPQTFKAFSIVGANHTPLEQFNGGPENRALKVSDDGVNFRQVVAVPGSIVPQNTMSIPPTTARYFRFTFKTLQPQPNMYAAMAGGRPETPKPEGVNVAELVLHNTDRINLFEGKAGFDPWKETGELPAVANADAIPTEDVVDLTAKMNADGSLTWTPPAGNWVVVRLGYSLTGRQNHPASPEATGLEVDKLDKDAVKRYINTYLDMYKDATGRQLGPDGLGFMVLDSYEAGHMTWTKALPEEFARRRGYDLKPWIPVLTGRVVRSTEASEKFLWDFRKTIGELIAGNHYDVIGDALHQRGMKRYTESHENKRIYLADGMDVKRHADIPMSAMWTPGSLAGGADEEVRSKADIRESASVAHIYGQNLVAAESMTSTGNAFSWYPEKLKRTADMELASGLNRFVIHTSVHQPLDDKKPGFSLGPFGQYFTRQETWAEQAKPWMEYLGRSSHLLQQGRFVADVLYYYGENTNITSAFASKLPSIPGYEYDFVNASALINVIQAKNGKLVTPSGMSYSVLVLDETAKLMTLPVLKKIRDLVKAGTNVTGTKPEKSPSLSDNPAEFTAIVNEIWSNPKVSGRPAAEVLKSLNVPEDVIIRNNKAEILYVHRQTGNEDIYWLNSRSENPNDAEASFRVTGKVPELWNPQTGAIEKVSYQIKDGRTIVPLHFESWDAYFIVFRDKATTTAYTKPAVTVTPVATISSPWTVNFGTTSEAARSLTFNKLTSWSENADPDIRYFSGTASYNTTFTLPAVVKGGHYELDLGEVKNLADVRVNGKNVGIAWKKPFRLDITDAVKTGNNTLEVRVTNLWVNRLIGDAQPNEKQKTTFTTMPFYQAGSPLLPSGLLSEVSVLLKK</sequence>
<name>A0ABP8JR61_9BACT</name>
<dbReference type="PANTHER" id="PTHR43817">
    <property type="entry name" value="GLYCOSYL HYDROLASE"/>
    <property type="match status" value="1"/>
</dbReference>
<keyword evidence="2" id="KW-0378">Hydrolase</keyword>
<evidence type="ECO:0000256" key="3">
    <source>
        <dbReference type="SAM" id="SignalP"/>
    </source>
</evidence>
<gene>
    <name evidence="6" type="ORF">GCM10023187_00870</name>
</gene>
<feature type="signal peptide" evidence="3">
    <location>
        <begin position="1"/>
        <end position="26"/>
    </location>
</feature>
<dbReference type="SUPFAM" id="SSF49785">
    <property type="entry name" value="Galactose-binding domain-like"/>
    <property type="match status" value="2"/>
</dbReference>
<keyword evidence="7" id="KW-1185">Reference proteome</keyword>
<dbReference type="PANTHER" id="PTHR43817:SF1">
    <property type="entry name" value="HYDROLASE, FAMILY 43, PUTATIVE (AFU_ORTHOLOGUE AFUA_3G01660)-RELATED"/>
    <property type="match status" value="1"/>
</dbReference>
<proteinExistence type="predicted"/>
<comment type="caution">
    <text evidence="6">The sequence shown here is derived from an EMBL/GenBank/DDBJ whole genome shotgun (WGS) entry which is preliminary data.</text>
</comment>
<protein>
    <recommendedName>
        <fullName evidence="8">Glycoside hydrolase</fullName>
    </recommendedName>
</protein>
<dbReference type="Gene3D" id="2.60.120.260">
    <property type="entry name" value="Galactose-binding domain-like"/>
    <property type="match status" value="2"/>
</dbReference>
<evidence type="ECO:0000313" key="6">
    <source>
        <dbReference type="EMBL" id="GAA4394735.1"/>
    </source>
</evidence>
<evidence type="ECO:0000259" key="4">
    <source>
        <dbReference type="Pfam" id="PF00754"/>
    </source>
</evidence>
<reference evidence="7" key="1">
    <citation type="journal article" date="2019" name="Int. J. Syst. Evol. Microbiol.">
        <title>The Global Catalogue of Microorganisms (GCM) 10K type strain sequencing project: providing services to taxonomists for standard genome sequencing and annotation.</title>
        <authorList>
            <consortium name="The Broad Institute Genomics Platform"/>
            <consortium name="The Broad Institute Genome Sequencing Center for Infectious Disease"/>
            <person name="Wu L."/>
            <person name="Ma J."/>
        </authorList>
    </citation>
    <scope>NUCLEOTIDE SEQUENCE [LARGE SCALE GENOMIC DNA]</scope>
    <source>
        <strain evidence="7">JCM 17925</strain>
    </source>
</reference>
<dbReference type="InterPro" id="IPR008979">
    <property type="entry name" value="Galactose-bd-like_sf"/>
</dbReference>
<feature type="domain" description="Beta-mannosidase-like galactose-binding" evidence="5">
    <location>
        <begin position="998"/>
        <end position="1068"/>
    </location>
</feature>
<dbReference type="InterPro" id="IPR000421">
    <property type="entry name" value="FA58C"/>
</dbReference>
<feature type="domain" description="F5/8 type C" evidence="4">
    <location>
        <begin position="223"/>
        <end position="332"/>
    </location>
</feature>
<evidence type="ECO:0000256" key="1">
    <source>
        <dbReference type="ARBA" id="ARBA00022729"/>
    </source>
</evidence>